<dbReference type="CDD" id="cd09999">
    <property type="entry name" value="Arginase-like_1"/>
    <property type="match status" value="1"/>
</dbReference>
<dbReference type="InterPro" id="IPR006035">
    <property type="entry name" value="Ureohydrolase"/>
</dbReference>
<dbReference type="Gene3D" id="3.40.800.10">
    <property type="entry name" value="Ureohydrolase domain"/>
    <property type="match status" value="1"/>
</dbReference>
<dbReference type="GO" id="GO:0030145">
    <property type="term" value="F:manganese ion binding"/>
    <property type="evidence" value="ECO:0007669"/>
    <property type="project" value="TreeGrafter"/>
</dbReference>
<keyword evidence="3" id="KW-0464">Manganese</keyword>
<evidence type="ECO:0000256" key="1">
    <source>
        <dbReference type="ARBA" id="ARBA00022723"/>
    </source>
</evidence>
<gene>
    <name evidence="5" type="ORF">BHD05_07745</name>
</gene>
<organism evidence="5 6">
    <name type="scientific">Marisediminicola antarctica</name>
    <dbReference type="NCBI Taxonomy" id="674079"/>
    <lineage>
        <taxon>Bacteria</taxon>
        <taxon>Bacillati</taxon>
        <taxon>Actinomycetota</taxon>
        <taxon>Actinomycetes</taxon>
        <taxon>Micrococcales</taxon>
        <taxon>Microbacteriaceae</taxon>
        <taxon>Marisediminicola</taxon>
    </lineage>
</organism>
<keyword evidence="1" id="KW-0479">Metal-binding</keyword>
<sequence>MRLIDGAIAIGGDLPLSTTTVEVPSGAGSSHDSGVDRLSSIERVREGMRAALGTSTGPTITIGGDCGVELAAIEHANVRGDVAVVWLDAHPDLNTPASSPSRAFHGMVLRTLLGDGPAQLVPASPLLASRVVLAGTRALDDPESDFIDASEINLLRPNDITPENLVEALLATDAASVYLHIDLDVLDPSEFTSVGYPEPFGLSLAQLLDLIAAARRTLPLAGAGVTEFAPASASATSDELPVILRVIGALTKKL</sequence>
<dbReference type="AlphaFoldDB" id="A0A7L5AGB1"/>
<evidence type="ECO:0000313" key="6">
    <source>
        <dbReference type="Proteomes" id="UP000464507"/>
    </source>
</evidence>
<dbReference type="GO" id="GO:0004053">
    <property type="term" value="F:arginase activity"/>
    <property type="evidence" value="ECO:0007669"/>
    <property type="project" value="TreeGrafter"/>
</dbReference>
<accession>A0A7L5AGB1</accession>
<name>A0A7L5AGB1_9MICO</name>
<evidence type="ECO:0000256" key="3">
    <source>
        <dbReference type="ARBA" id="ARBA00023211"/>
    </source>
</evidence>
<dbReference type="InterPro" id="IPR023696">
    <property type="entry name" value="Ureohydrolase_dom_sf"/>
</dbReference>
<evidence type="ECO:0000256" key="4">
    <source>
        <dbReference type="PROSITE-ProRule" id="PRU00742"/>
    </source>
</evidence>
<dbReference type="PANTHER" id="PTHR43782:SF3">
    <property type="entry name" value="ARGINASE"/>
    <property type="match status" value="1"/>
</dbReference>
<dbReference type="PROSITE" id="PS51409">
    <property type="entry name" value="ARGINASE_2"/>
    <property type="match status" value="1"/>
</dbReference>
<reference evidence="5 6" key="1">
    <citation type="submission" date="2016-09" db="EMBL/GenBank/DDBJ databases">
        <title>Complete genome sequence of microbes from the polar regions.</title>
        <authorList>
            <person name="Liao L."/>
            <person name="Chen B."/>
        </authorList>
    </citation>
    <scope>NUCLEOTIDE SEQUENCE [LARGE SCALE GENOMIC DNA]</scope>
    <source>
        <strain evidence="5 6">ZS314</strain>
    </source>
</reference>
<dbReference type="Proteomes" id="UP000464507">
    <property type="component" value="Chromosome"/>
</dbReference>
<comment type="similarity">
    <text evidence="4">Belongs to the arginase family.</text>
</comment>
<evidence type="ECO:0000256" key="2">
    <source>
        <dbReference type="ARBA" id="ARBA00022801"/>
    </source>
</evidence>
<keyword evidence="2" id="KW-0378">Hydrolase</keyword>
<keyword evidence="6" id="KW-1185">Reference proteome</keyword>
<dbReference type="OrthoDB" id="7331788at2"/>
<dbReference type="SUPFAM" id="SSF52768">
    <property type="entry name" value="Arginase/deacetylase"/>
    <property type="match status" value="1"/>
</dbReference>
<proteinExistence type="inferred from homology"/>
<dbReference type="PANTHER" id="PTHR43782">
    <property type="entry name" value="ARGINASE"/>
    <property type="match status" value="1"/>
</dbReference>
<protein>
    <recommendedName>
        <fullName evidence="7">Arginase</fullName>
    </recommendedName>
</protein>
<evidence type="ECO:0008006" key="7">
    <source>
        <dbReference type="Google" id="ProtNLM"/>
    </source>
</evidence>
<evidence type="ECO:0000313" key="5">
    <source>
        <dbReference type="EMBL" id="QHO69550.1"/>
    </source>
</evidence>
<dbReference type="Pfam" id="PF00491">
    <property type="entry name" value="Arginase"/>
    <property type="match status" value="1"/>
</dbReference>
<dbReference type="GO" id="GO:0005829">
    <property type="term" value="C:cytosol"/>
    <property type="evidence" value="ECO:0007669"/>
    <property type="project" value="TreeGrafter"/>
</dbReference>
<dbReference type="EMBL" id="CP017146">
    <property type="protein sequence ID" value="QHO69550.1"/>
    <property type="molecule type" value="Genomic_DNA"/>
</dbReference>
<dbReference type="KEGG" id="mant:BHD05_07745"/>